<gene>
    <name evidence="1" type="ORF">H9623_18290</name>
</gene>
<dbReference type="PANTHER" id="PTHR43301">
    <property type="entry name" value="ARABINAN ENDO-1,5-ALPHA-L-ARABINOSIDASE"/>
    <property type="match status" value="1"/>
</dbReference>
<evidence type="ECO:0000313" key="2">
    <source>
        <dbReference type="Proteomes" id="UP000822993"/>
    </source>
</evidence>
<accession>A0A9D5UCW7</accession>
<dbReference type="SUPFAM" id="SSF75005">
    <property type="entry name" value="Arabinanase/levansucrase/invertase"/>
    <property type="match status" value="1"/>
</dbReference>
<dbReference type="InterPro" id="IPR023296">
    <property type="entry name" value="Glyco_hydro_beta-prop_sf"/>
</dbReference>
<feature type="non-terminal residue" evidence="1">
    <location>
        <position position="1"/>
    </location>
</feature>
<dbReference type="InterPro" id="IPR050727">
    <property type="entry name" value="GH43_arabinanases"/>
</dbReference>
<dbReference type="PANTHER" id="PTHR43301:SF3">
    <property type="entry name" value="ARABINAN ENDO-1,5-ALPHA-L-ARABINOSIDASE A-RELATED"/>
    <property type="match status" value="1"/>
</dbReference>
<reference evidence="1 2" key="1">
    <citation type="submission" date="2020-08" db="EMBL/GenBank/DDBJ databases">
        <title>A Genomic Blueprint of the Chicken Gut Microbiome.</title>
        <authorList>
            <person name="Gilroy R."/>
            <person name="Ravi A."/>
            <person name="Getino M."/>
            <person name="Pursley I."/>
            <person name="Horton D.L."/>
            <person name="Alikhan N.-F."/>
            <person name="Baker D."/>
            <person name="Gharbi K."/>
            <person name="Hall N."/>
            <person name="Watson M."/>
            <person name="Adriaenssens E.M."/>
            <person name="Foster-Nyarko E."/>
            <person name="Jarju S."/>
            <person name="Secka A."/>
            <person name="Antonio M."/>
            <person name="Oren A."/>
            <person name="Chaudhuri R."/>
            <person name="La Ragione R.M."/>
            <person name="Hildebrand F."/>
            <person name="Pallen M.J."/>
        </authorList>
    </citation>
    <scope>NUCLEOTIDE SEQUENCE [LARGE SCALE GENOMIC DNA]</scope>
    <source>
        <strain evidence="1 2">Sa1BUA8</strain>
    </source>
</reference>
<dbReference type="EMBL" id="JACSPN010000038">
    <property type="protein sequence ID" value="MBE7702245.1"/>
    <property type="molecule type" value="Genomic_DNA"/>
</dbReference>
<dbReference type="Proteomes" id="UP000822993">
    <property type="component" value="Unassembled WGS sequence"/>
</dbReference>
<protein>
    <submittedName>
        <fullName evidence="1">Glycoside hydrolase family 43 protein</fullName>
    </submittedName>
</protein>
<dbReference type="GO" id="GO:0016787">
    <property type="term" value="F:hydrolase activity"/>
    <property type="evidence" value="ECO:0007669"/>
    <property type="project" value="UniProtKB-KW"/>
</dbReference>
<dbReference type="AlphaFoldDB" id="A0A9D5UCW7"/>
<dbReference type="CDD" id="cd08983">
    <property type="entry name" value="GH43_Bt3655-like"/>
    <property type="match status" value="1"/>
</dbReference>
<comment type="caution">
    <text evidence="1">The sequence shown here is derived from an EMBL/GenBank/DDBJ whole genome shotgun (WGS) entry which is preliminary data.</text>
</comment>
<dbReference type="RefSeq" id="WP_193721440.1">
    <property type="nucleotide sequence ID" value="NZ_JACSPN010000038.1"/>
</dbReference>
<proteinExistence type="predicted"/>
<keyword evidence="1" id="KW-0378">Hydrolase</keyword>
<evidence type="ECO:0000313" key="1">
    <source>
        <dbReference type="EMBL" id="MBE7702245.1"/>
    </source>
</evidence>
<name>A0A9D5UCW7_9CELL</name>
<keyword evidence="2" id="KW-1185">Reference proteome</keyword>
<organism evidence="1 2">
    <name type="scientific">Oerskovia douganii</name>
    <dbReference type="NCBI Taxonomy" id="2762210"/>
    <lineage>
        <taxon>Bacteria</taxon>
        <taxon>Bacillati</taxon>
        <taxon>Actinomycetota</taxon>
        <taxon>Actinomycetes</taxon>
        <taxon>Micrococcales</taxon>
        <taxon>Cellulomonadaceae</taxon>
        <taxon>Oerskovia</taxon>
    </lineage>
</organism>
<sequence length="318" mass="35214">SGRPRAGGADAFGYLLVHFVEDPDEHRETVHCSLSRGDDPTAWDRLGVVLESRLGTTGLRDPHVVRTKDGFVLVATDLRVFGGDDAGWDAWQRHGSRSLVVSRSADLVRWSEPRLVEVAPARAGMAWAPESFWDERAGQFVVHWSSTLFGPDDDAHAGESYSRVLYATTTDFETFSPARVLLDTGRTTIDTTMIEHGGRVYRFHKDNSPGGRGLYMDVVPHALSDDATVLAERIGADLFGDVEGPLVFRANDAERWYLFVDQYGDGGQGYRPFVTDDLASGRWEPAGGGFDLPDRTKHGVVVPLRGDEWQRLARAWGR</sequence>
<dbReference type="Gene3D" id="2.115.10.20">
    <property type="entry name" value="Glycosyl hydrolase domain, family 43"/>
    <property type="match status" value="1"/>
</dbReference>